<reference evidence="3" key="1">
    <citation type="submission" date="2022-08" db="EMBL/GenBank/DDBJ databases">
        <title>Genomic Encyclopedia of Type Strains, Phase III (KMG-III): the genomes of soil and plant-associated and newly described type strains.</title>
        <authorList>
            <person name="Whitman W."/>
        </authorList>
    </citation>
    <scope>NUCLEOTIDE SEQUENCE</scope>
    <source>
        <strain evidence="3">HMT 1</strain>
    </source>
</reference>
<feature type="domain" description="PepSY" evidence="2">
    <location>
        <begin position="40"/>
        <end position="98"/>
    </location>
</feature>
<evidence type="ECO:0000256" key="1">
    <source>
        <dbReference type="SAM" id="SignalP"/>
    </source>
</evidence>
<dbReference type="RefSeq" id="WP_259057753.1">
    <property type="nucleotide sequence ID" value="NZ_JANUCT010000027.1"/>
</dbReference>
<dbReference type="Gene3D" id="3.10.450.40">
    <property type="match status" value="1"/>
</dbReference>
<proteinExistence type="predicted"/>
<dbReference type="InterPro" id="IPR025711">
    <property type="entry name" value="PepSY"/>
</dbReference>
<evidence type="ECO:0000259" key="2">
    <source>
        <dbReference type="Pfam" id="PF03413"/>
    </source>
</evidence>
<dbReference type="Pfam" id="PF03413">
    <property type="entry name" value="PepSY"/>
    <property type="match status" value="1"/>
</dbReference>
<feature type="signal peptide" evidence="1">
    <location>
        <begin position="1"/>
        <end position="28"/>
    </location>
</feature>
<protein>
    <submittedName>
        <fullName evidence="3">Membrane protein YkoI</fullName>
    </submittedName>
</protein>
<evidence type="ECO:0000313" key="3">
    <source>
        <dbReference type="EMBL" id="MCS3904577.1"/>
    </source>
</evidence>
<feature type="chain" id="PRO_5042016159" evidence="1">
    <location>
        <begin position="29"/>
        <end position="104"/>
    </location>
</feature>
<keyword evidence="4" id="KW-1185">Reference proteome</keyword>
<accession>A0AAE3HPB2</accession>
<dbReference type="AlphaFoldDB" id="A0AAE3HPB2"/>
<dbReference type="Proteomes" id="UP001204445">
    <property type="component" value="Unassembled WGS sequence"/>
</dbReference>
<comment type="caution">
    <text evidence="3">The sequence shown here is derived from an EMBL/GenBank/DDBJ whole genome shotgun (WGS) entry which is preliminary data.</text>
</comment>
<evidence type="ECO:0000313" key="4">
    <source>
        <dbReference type="Proteomes" id="UP001204445"/>
    </source>
</evidence>
<name>A0AAE3HPB2_9GAMM</name>
<organism evidence="3 4">
    <name type="scientific">Methylohalomonas lacus</name>
    <dbReference type="NCBI Taxonomy" id="398773"/>
    <lineage>
        <taxon>Bacteria</taxon>
        <taxon>Pseudomonadati</taxon>
        <taxon>Pseudomonadota</taxon>
        <taxon>Gammaproteobacteria</taxon>
        <taxon>Methylohalomonadales</taxon>
        <taxon>Methylohalomonadaceae</taxon>
        <taxon>Methylohalomonas</taxon>
    </lineage>
</organism>
<dbReference type="EMBL" id="JANUCT010000027">
    <property type="protein sequence ID" value="MCS3904577.1"/>
    <property type="molecule type" value="Genomic_DNA"/>
</dbReference>
<keyword evidence="1" id="KW-0732">Signal</keyword>
<gene>
    <name evidence="3" type="ORF">J2T55_002616</name>
</gene>
<sequence length="104" mass="11813">MTVKKYTISTGSVLIAGSFLLAANISQAENSDKKRGTPEISMEAITSQMAEKYDGTVTEVELDREWRGDVYEIEIRGRDGYEYDVKVDANSGEILKEERERENW</sequence>